<dbReference type="Pfam" id="PF00358">
    <property type="entry name" value="PTS_EIIA_1"/>
    <property type="match status" value="1"/>
</dbReference>
<dbReference type="OrthoDB" id="9797715at2"/>
<proteinExistence type="predicted"/>
<reference evidence="10 11" key="1">
    <citation type="submission" date="2014-08" db="EMBL/GenBank/DDBJ databases">
        <title>Complete genome sequence of Corynebacterium phocae M408/89/1(T)(=DSM 44612(T)), isolated from the common seal (Phoca vitulina).</title>
        <authorList>
            <person name="Ruckert C."/>
            <person name="Albersmeier A."/>
            <person name="Winkler A."/>
            <person name="Kalinowski J."/>
        </authorList>
    </citation>
    <scope>NUCLEOTIDE SEQUENCE [LARGE SCALE GENOMIC DNA]</scope>
    <source>
        <strain evidence="10 11">M408/89/1</strain>
    </source>
</reference>
<dbReference type="SUPFAM" id="SSF51261">
    <property type="entry name" value="Duplicated hybrid motif"/>
    <property type="match status" value="1"/>
</dbReference>
<name>A0A1L7D1D9_9CORY</name>
<dbReference type="InterPro" id="IPR001127">
    <property type="entry name" value="PTS_EIIA_1_perm"/>
</dbReference>
<dbReference type="AlphaFoldDB" id="A0A1L7D1D9"/>
<evidence type="ECO:0000256" key="7">
    <source>
        <dbReference type="ARBA" id="ARBA00022777"/>
    </source>
</evidence>
<evidence type="ECO:0000256" key="4">
    <source>
        <dbReference type="ARBA" id="ARBA00022597"/>
    </source>
</evidence>
<gene>
    <name evidence="10" type="ORF">CPHO_02190</name>
</gene>
<sequence>MFKFGKKTSTIISPCAGNIISLDEVNDPTFSKRTVGDGFAIIPTASDVVEFCAPIAGKVTQIFNANHAVTLTSKNGLEVLIHVGLDTKHFKGNEFESLVREGQEVEAGTPLIKVAVAELVERGVDMTTPVVFPDKLHVKNILLTTHKTVAAATPMAEVIRA</sequence>
<accession>A0A1L7D1D9</accession>
<dbReference type="EMBL" id="CP009249">
    <property type="protein sequence ID" value="APT91914.1"/>
    <property type="molecule type" value="Genomic_DNA"/>
</dbReference>
<keyword evidence="5" id="KW-0808">Transferase</keyword>
<keyword evidence="6" id="KW-0598">Phosphotransferase system</keyword>
<dbReference type="GO" id="GO:0016301">
    <property type="term" value="F:kinase activity"/>
    <property type="evidence" value="ECO:0007669"/>
    <property type="project" value="UniProtKB-KW"/>
</dbReference>
<dbReference type="InterPro" id="IPR050890">
    <property type="entry name" value="PTS_EIIA_component"/>
</dbReference>
<keyword evidence="11" id="KW-1185">Reference proteome</keyword>
<dbReference type="Proteomes" id="UP000185491">
    <property type="component" value="Chromosome"/>
</dbReference>
<keyword evidence="3" id="KW-1003">Cell membrane</keyword>
<evidence type="ECO:0000313" key="10">
    <source>
        <dbReference type="EMBL" id="APT91914.1"/>
    </source>
</evidence>
<keyword evidence="2" id="KW-0813">Transport</keyword>
<keyword evidence="4" id="KW-0762">Sugar transport</keyword>
<evidence type="ECO:0000256" key="5">
    <source>
        <dbReference type="ARBA" id="ARBA00022679"/>
    </source>
</evidence>
<dbReference type="RefSeq" id="WP_075732828.1">
    <property type="nucleotide sequence ID" value="NZ_CP009249.1"/>
</dbReference>
<evidence type="ECO:0000256" key="3">
    <source>
        <dbReference type="ARBA" id="ARBA00022475"/>
    </source>
</evidence>
<dbReference type="InterPro" id="IPR011055">
    <property type="entry name" value="Dup_hybrid_motif"/>
</dbReference>
<protein>
    <recommendedName>
        <fullName evidence="9">PTS EIIA type-1 domain-containing protein</fullName>
    </recommendedName>
</protein>
<dbReference type="PANTHER" id="PTHR45008">
    <property type="entry name" value="PTS SYSTEM GLUCOSE-SPECIFIC EIIA COMPONENT"/>
    <property type="match status" value="1"/>
</dbReference>
<evidence type="ECO:0000259" key="9">
    <source>
        <dbReference type="PROSITE" id="PS51093"/>
    </source>
</evidence>
<dbReference type="KEGG" id="cpho:CPHO_02190"/>
<dbReference type="PANTHER" id="PTHR45008:SF1">
    <property type="entry name" value="PTS SYSTEM GLUCOSE-SPECIFIC EIIA COMPONENT"/>
    <property type="match status" value="1"/>
</dbReference>
<dbReference type="STRING" id="161895.CPHO_02190"/>
<evidence type="ECO:0000256" key="2">
    <source>
        <dbReference type="ARBA" id="ARBA00022448"/>
    </source>
</evidence>
<evidence type="ECO:0000256" key="1">
    <source>
        <dbReference type="ARBA" id="ARBA00004496"/>
    </source>
</evidence>
<dbReference type="NCBIfam" id="TIGR00830">
    <property type="entry name" value="PTBA"/>
    <property type="match status" value="1"/>
</dbReference>
<evidence type="ECO:0000256" key="8">
    <source>
        <dbReference type="ARBA" id="ARBA00023136"/>
    </source>
</evidence>
<feature type="domain" description="PTS EIIA type-1" evidence="9">
    <location>
        <begin position="27"/>
        <end position="134"/>
    </location>
</feature>
<keyword evidence="7" id="KW-0418">Kinase</keyword>
<dbReference type="PROSITE" id="PS51093">
    <property type="entry name" value="PTS_EIIA_TYPE_1"/>
    <property type="match status" value="1"/>
</dbReference>
<keyword evidence="8" id="KW-0472">Membrane</keyword>
<dbReference type="GO" id="GO:0005737">
    <property type="term" value="C:cytoplasm"/>
    <property type="evidence" value="ECO:0007669"/>
    <property type="project" value="UniProtKB-SubCell"/>
</dbReference>
<dbReference type="Gene3D" id="2.70.70.10">
    <property type="entry name" value="Glucose Permease (Domain IIA)"/>
    <property type="match status" value="1"/>
</dbReference>
<evidence type="ECO:0000313" key="11">
    <source>
        <dbReference type="Proteomes" id="UP000185491"/>
    </source>
</evidence>
<comment type="subcellular location">
    <subcellularLocation>
        <location evidence="1">Cytoplasm</location>
    </subcellularLocation>
</comment>
<evidence type="ECO:0000256" key="6">
    <source>
        <dbReference type="ARBA" id="ARBA00022683"/>
    </source>
</evidence>
<dbReference type="FunFam" id="2.70.70.10:FF:000001">
    <property type="entry name" value="PTS system glucose-specific IIA component"/>
    <property type="match status" value="1"/>
</dbReference>
<organism evidence="10 11">
    <name type="scientific">Corynebacterium phocae</name>
    <dbReference type="NCBI Taxonomy" id="161895"/>
    <lineage>
        <taxon>Bacteria</taxon>
        <taxon>Bacillati</taxon>
        <taxon>Actinomycetota</taxon>
        <taxon>Actinomycetes</taxon>
        <taxon>Mycobacteriales</taxon>
        <taxon>Corynebacteriaceae</taxon>
        <taxon>Corynebacterium</taxon>
    </lineage>
</organism>
<dbReference type="GO" id="GO:0009401">
    <property type="term" value="P:phosphoenolpyruvate-dependent sugar phosphotransferase system"/>
    <property type="evidence" value="ECO:0007669"/>
    <property type="project" value="UniProtKB-KW"/>
</dbReference>